<protein>
    <submittedName>
        <fullName evidence="2">Uncharacterized protein</fullName>
    </submittedName>
</protein>
<comment type="caution">
    <text evidence="2">The sequence shown here is derived from an EMBL/GenBank/DDBJ whole genome shotgun (WGS) entry which is preliminary data.</text>
</comment>
<dbReference type="Proteomes" id="UP000440498">
    <property type="component" value="Unassembled WGS sequence"/>
</dbReference>
<feature type="chain" id="PRO_5025683166" evidence="1">
    <location>
        <begin position="21"/>
        <end position="303"/>
    </location>
</feature>
<dbReference type="EMBL" id="WHUG01000004">
    <property type="protein sequence ID" value="MQA39039.1"/>
    <property type="molecule type" value="Genomic_DNA"/>
</dbReference>
<dbReference type="RefSeq" id="WP_152838337.1">
    <property type="nucleotide sequence ID" value="NZ_WHUG01000004.1"/>
</dbReference>
<keyword evidence="1" id="KW-0732">Signal</keyword>
<sequence length="303" mass="32133">MTAILSFIAPLAITSGMVVSSTAMSHTSGELEWDASTSYAKGTVVFRATLGRRYENLIAGVNSGLPEDSADRWDDLGVTDKMTMFDGEVGTQSIADGTLTVVFRPGAFNALFLAGLEGTHLDVTVRDYVGGTVLLSYSGSLEGSQPDDYYEWCFAPFRQKTDFIAFDIEPYGRSEVSITITNPGGVAKCGIASLGDLKELGPTLSGLTVEPKSYARVTTDSRGKTSIRKGKTARDMSIAALIPLADADRVVDALSTVLGTPIVVIASNSDQMQAARVFGLPTGKVTYPGNQFANLSLNVQGMI</sequence>
<accession>A0A6A7N1U6</accession>
<evidence type="ECO:0000313" key="3">
    <source>
        <dbReference type="Proteomes" id="UP000440498"/>
    </source>
</evidence>
<name>A0A6A7N1U6_9BURK</name>
<keyword evidence="3" id="KW-1185">Reference proteome</keyword>
<evidence type="ECO:0000256" key="1">
    <source>
        <dbReference type="SAM" id="SignalP"/>
    </source>
</evidence>
<gene>
    <name evidence="2" type="ORF">GEV02_12815</name>
</gene>
<organism evidence="2 3">
    <name type="scientific">Rugamonas aquatica</name>
    <dbReference type="NCBI Taxonomy" id="2743357"/>
    <lineage>
        <taxon>Bacteria</taxon>
        <taxon>Pseudomonadati</taxon>
        <taxon>Pseudomonadota</taxon>
        <taxon>Betaproteobacteria</taxon>
        <taxon>Burkholderiales</taxon>
        <taxon>Oxalobacteraceae</taxon>
        <taxon>Telluria group</taxon>
        <taxon>Rugamonas</taxon>
    </lineage>
</organism>
<feature type="signal peptide" evidence="1">
    <location>
        <begin position="1"/>
        <end position="20"/>
    </location>
</feature>
<reference evidence="2 3" key="1">
    <citation type="submission" date="2019-10" db="EMBL/GenBank/DDBJ databases">
        <title>Two novel species isolated from a subtropical stream in China.</title>
        <authorList>
            <person name="Lu H."/>
        </authorList>
    </citation>
    <scope>NUCLEOTIDE SEQUENCE [LARGE SCALE GENOMIC DNA]</scope>
    <source>
        <strain evidence="2 3">FT29W</strain>
    </source>
</reference>
<proteinExistence type="predicted"/>
<dbReference type="AlphaFoldDB" id="A0A6A7N1U6"/>
<evidence type="ECO:0000313" key="2">
    <source>
        <dbReference type="EMBL" id="MQA39039.1"/>
    </source>
</evidence>